<evidence type="ECO:0000256" key="5">
    <source>
        <dbReference type="ARBA" id="ARBA00023136"/>
    </source>
</evidence>
<dbReference type="eggNOG" id="COG2864">
    <property type="taxonomic scope" value="Bacteria"/>
</dbReference>
<feature type="transmembrane region" description="Helical" evidence="6">
    <location>
        <begin position="180"/>
        <end position="204"/>
    </location>
</feature>
<gene>
    <name evidence="8" type="ordered locus">Mlg_0635</name>
</gene>
<dbReference type="EMBL" id="CP000453">
    <property type="protein sequence ID" value="ABI55989.1"/>
    <property type="molecule type" value="Genomic_DNA"/>
</dbReference>
<feature type="transmembrane region" description="Helical" evidence="6">
    <location>
        <begin position="63"/>
        <end position="83"/>
    </location>
</feature>
<dbReference type="Pfam" id="PF01292">
    <property type="entry name" value="Ni_hydr_CYTB"/>
    <property type="match status" value="1"/>
</dbReference>
<dbReference type="GO" id="GO:0009326">
    <property type="term" value="C:formate dehydrogenase complex"/>
    <property type="evidence" value="ECO:0007669"/>
    <property type="project" value="TreeGrafter"/>
</dbReference>
<comment type="subcellular location">
    <subcellularLocation>
        <location evidence="1">Cell membrane</location>
        <topology evidence="1">Multi-pass membrane protein</topology>
    </subcellularLocation>
</comment>
<evidence type="ECO:0000313" key="8">
    <source>
        <dbReference type="EMBL" id="ABI55989.1"/>
    </source>
</evidence>
<proteinExistence type="predicted"/>
<evidence type="ECO:0000313" key="9">
    <source>
        <dbReference type="Proteomes" id="UP000001962"/>
    </source>
</evidence>
<dbReference type="SUPFAM" id="SSF81342">
    <property type="entry name" value="Transmembrane di-heme cytochromes"/>
    <property type="match status" value="1"/>
</dbReference>
<organism evidence="8 9">
    <name type="scientific">Alkalilimnicola ehrlichii (strain ATCC BAA-1101 / DSM 17681 / MLHE-1)</name>
    <dbReference type="NCBI Taxonomy" id="187272"/>
    <lineage>
        <taxon>Bacteria</taxon>
        <taxon>Pseudomonadati</taxon>
        <taxon>Pseudomonadota</taxon>
        <taxon>Gammaproteobacteria</taxon>
        <taxon>Chromatiales</taxon>
        <taxon>Ectothiorhodospiraceae</taxon>
        <taxon>Alkalilimnicola</taxon>
    </lineage>
</organism>
<keyword evidence="3 6" id="KW-0812">Transmembrane</keyword>
<dbReference type="GO" id="GO:0022904">
    <property type="term" value="P:respiratory electron transport chain"/>
    <property type="evidence" value="ECO:0007669"/>
    <property type="project" value="InterPro"/>
</dbReference>
<dbReference type="AlphaFoldDB" id="Q0AAZ8"/>
<dbReference type="Proteomes" id="UP000001962">
    <property type="component" value="Chromosome"/>
</dbReference>
<evidence type="ECO:0000256" key="2">
    <source>
        <dbReference type="ARBA" id="ARBA00022475"/>
    </source>
</evidence>
<sequence length="242" mass="27581">MAEVKKIRVRDRWTIRLHWFNALCWALLVPSGLGIITGDSLRLAPAWWPQFLQNLFGGNQNLILFHVVVGVAWMVGIGLFMLLRWRSVVLPFLRNVLVLTPGALWHDLRTMVITMARLFGLMKAAPIPPQGRYNGAQRLLGTMIVFASLAIAVTGLYLYFGPMVFHFPDNPVYGALFRWALVIHAAAVFLVLIGLVPHIYFATVEERESLETMKSGYAEVDFIKHHNPLWYEELKRSGQLRD</sequence>
<feature type="transmembrane region" description="Helical" evidence="6">
    <location>
        <begin position="139"/>
        <end position="160"/>
    </location>
</feature>
<reference evidence="9" key="1">
    <citation type="submission" date="2006-08" db="EMBL/GenBank/DDBJ databases">
        <title>Complete sequence of Alkalilimnicola ehrilichei MLHE-1.</title>
        <authorList>
            <person name="Copeland A."/>
            <person name="Lucas S."/>
            <person name="Lapidus A."/>
            <person name="Barry K."/>
            <person name="Detter J.C."/>
            <person name="Glavina del Rio T."/>
            <person name="Hammon N."/>
            <person name="Israni S."/>
            <person name="Dalin E."/>
            <person name="Tice H."/>
            <person name="Pitluck S."/>
            <person name="Sims D."/>
            <person name="Brettin T."/>
            <person name="Bruce D."/>
            <person name="Han C."/>
            <person name="Tapia R."/>
            <person name="Gilna P."/>
            <person name="Schmutz J."/>
            <person name="Larimer F."/>
            <person name="Land M."/>
            <person name="Hauser L."/>
            <person name="Kyrpides N."/>
            <person name="Mikhailova N."/>
            <person name="Oremland R.S."/>
            <person name="Hoeft S.E."/>
            <person name="Switzer-Blum J."/>
            <person name="Kulp T."/>
            <person name="King G."/>
            <person name="Tabita R."/>
            <person name="Witte B."/>
            <person name="Santini J.M."/>
            <person name="Basu P."/>
            <person name="Hollibaugh J.T."/>
            <person name="Xie G."/>
            <person name="Stolz J.F."/>
            <person name="Richardson P."/>
        </authorList>
    </citation>
    <scope>NUCLEOTIDE SEQUENCE [LARGE SCALE GENOMIC DNA]</scope>
    <source>
        <strain evidence="9">ATCC BAA-1101 / DSM 17681 / MLHE-1</strain>
    </source>
</reference>
<keyword evidence="9" id="KW-1185">Reference proteome</keyword>
<dbReference type="InterPro" id="IPR051817">
    <property type="entry name" value="FDH_cytochrome_b556_subunit"/>
</dbReference>
<feature type="transmembrane region" description="Helical" evidence="6">
    <location>
        <begin position="20"/>
        <end position="43"/>
    </location>
</feature>
<evidence type="ECO:0000256" key="4">
    <source>
        <dbReference type="ARBA" id="ARBA00022989"/>
    </source>
</evidence>
<keyword evidence="4 6" id="KW-1133">Transmembrane helix</keyword>
<accession>Q0AAZ8</accession>
<keyword evidence="5 6" id="KW-0472">Membrane</keyword>
<dbReference type="GO" id="GO:0005886">
    <property type="term" value="C:plasma membrane"/>
    <property type="evidence" value="ECO:0007669"/>
    <property type="project" value="UniProtKB-SubCell"/>
</dbReference>
<dbReference type="PANTHER" id="PTHR30074">
    <property type="entry name" value="FORMATE DEHYDROGENASE, NITRATE-INDUCIBLE, CYTOCHROME B556 FDN SUBUNIT"/>
    <property type="match status" value="1"/>
</dbReference>
<keyword evidence="2" id="KW-1003">Cell membrane</keyword>
<evidence type="ECO:0000256" key="6">
    <source>
        <dbReference type="SAM" id="Phobius"/>
    </source>
</evidence>
<evidence type="ECO:0000256" key="3">
    <source>
        <dbReference type="ARBA" id="ARBA00022692"/>
    </source>
</evidence>
<dbReference type="RefSeq" id="WP_011628384.1">
    <property type="nucleotide sequence ID" value="NC_008340.1"/>
</dbReference>
<dbReference type="EC" id="1.2.1.2" evidence="8"/>
<dbReference type="InterPro" id="IPR016174">
    <property type="entry name" value="Di-haem_cyt_TM"/>
</dbReference>
<dbReference type="InterPro" id="IPR011577">
    <property type="entry name" value="Cyt_b561_bac/Ni-Hgenase"/>
</dbReference>
<name>Q0AAZ8_ALKEH</name>
<dbReference type="Gene3D" id="1.20.950.20">
    <property type="entry name" value="Transmembrane di-heme cytochromes, Chain C"/>
    <property type="match status" value="1"/>
</dbReference>
<dbReference type="GO" id="GO:0009055">
    <property type="term" value="F:electron transfer activity"/>
    <property type="evidence" value="ECO:0007669"/>
    <property type="project" value="InterPro"/>
</dbReference>
<dbReference type="GO" id="GO:0009061">
    <property type="term" value="P:anaerobic respiration"/>
    <property type="evidence" value="ECO:0007669"/>
    <property type="project" value="TreeGrafter"/>
</dbReference>
<feature type="domain" description="Cytochrome b561 bacterial/Ni-hydrogenase" evidence="7">
    <location>
        <begin position="11"/>
        <end position="216"/>
    </location>
</feature>
<keyword evidence="8" id="KW-0560">Oxidoreductase</keyword>
<dbReference type="PANTHER" id="PTHR30074:SF6">
    <property type="entry name" value="FORMATE DEHYDROGENASE GAMMA SUBUNIT"/>
    <property type="match status" value="1"/>
</dbReference>
<dbReference type="KEGG" id="aeh:Mlg_0635"/>
<dbReference type="GO" id="GO:0015944">
    <property type="term" value="P:formate oxidation"/>
    <property type="evidence" value="ECO:0007669"/>
    <property type="project" value="TreeGrafter"/>
</dbReference>
<evidence type="ECO:0000259" key="7">
    <source>
        <dbReference type="Pfam" id="PF01292"/>
    </source>
</evidence>
<evidence type="ECO:0000256" key="1">
    <source>
        <dbReference type="ARBA" id="ARBA00004651"/>
    </source>
</evidence>
<dbReference type="OrthoDB" id="1808646at2"/>
<dbReference type="HOGENOM" id="CLU_091368_1_0_6"/>
<protein>
    <submittedName>
        <fullName evidence="8">Formate dehydrogenase gamma subunit</fullName>
        <ecNumber evidence="8">1.2.1.2</ecNumber>
    </submittedName>
</protein>
<dbReference type="GO" id="GO:0036397">
    <property type="term" value="F:formate dehydrogenase (quinone) activity"/>
    <property type="evidence" value="ECO:0007669"/>
    <property type="project" value="TreeGrafter"/>
</dbReference>